<comment type="caution">
    <text evidence="2">The sequence shown here is derived from an EMBL/GenBank/DDBJ whole genome shotgun (WGS) entry which is preliminary data.</text>
</comment>
<accession>A0A9P6JPS7</accession>
<sequence>MLALTDTDNTESDPSHLPKLILCHTYEPQPSNLARRGMARKQANYLTVTAMHLYREGLRGLIRHRSLDSSLLMRTPIDILFEIFRNLHPIDLAHLRSASLIFDETINCIGNILWKASFDELASEMSIPSGISASKWAHLLFGPSICEECGAVHAPFNVVHSHRLCHECHSRRFVHMFAASLY</sequence>
<dbReference type="OrthoDB" id="2322499at2759"/>
<protein>
    <recommendedName>
        <fullName evidence="1">F-box domain-containing protein</fullName>
    </recommendedName>
</protein>
<dbReference type="InterPro" id="IPR001810">
    <property type="entry name" value="F-box_dom"/>
</dbReference>
<dbReference type="EMBL" id="MU157855">
    <property type="protein sequence ID" value="KAF9528123.1"/>
    <property type="molecule type" value="Genomic_DNA"/>
</dbReference>
<organism evidence="2 3">
    <name type="scientific">Crepidotus variabilis</name>
    <dbReference type="NCBI Taxonomy" id="179855"/>
    <lineage>
        <taxon>Eukaryota</taxon>
        <taxon>Fungi</taxon>
        <taxon>Dikarya</taxon>
        <taxon>Basidiomycota</taxon>
        <taxon>Agaricomycotina</taxon>
        <taxon>Agaricomycetes</taxon>
        <taxon>Agaricomycetidae</taxon>
        <taxon>Agaricales</taxon>
        <taxon>Agaricineae</taxon>
        <taxon>Crepidotaceae</taxon>
        <taxon>Crepidotus</taxon>
    </lineage>
</organism>
<evidence type="ECO:0000259" key="1">
    <source>
        <dbReference type="PROSITE" id="PS50181"/>
    </source>
</evidence>
<gene>
    <name evidence="2" type="ORF">CPB83DRAFT_907055</name>
</gene>
<reference evidence="2" key="1">
    <citation type="submission" date="2020-11" db="EMBL/GenBank/DDBJ databases">
        <authorList>
            <consortium name="DOE Joint Genome Institute"/>
            <person name="Ahrendt S."/>
            <person name="Riley R."/>
            <person name="Andreopoulos W."/>
            <person name="Labutti K."/>
            <person name="Pangilinan J."/>
            <person name="Ruiz-Duenas F.J."/>
            <person name="Barrasa J.M."/>
            <person name="Sanchez-Garcia M."/>
            <person name="Camarero S."/>
            <person name="Miyauchi S."/>
            <person name="Serrano A."/>
            <person name="Linde D."/>
            <person name="Babiker R."/>
            <person name="Drula E."/>
            <person name="Ayuso-Fernandez I."/>
            <person name="Pacheco R."/>
            <person name="Padilla G."/>
            <person name="Ferreira P."/>
            <person name="Barriuso J."/>
            <person name="Kellner H."/>
            <person name="Castanera R."/>
            <person name="Alfaro M."/>
            <person name="Ramirez L."/>
            <person name="Pisabarro A.G."/>
            <person name="Kuo A."/>
            <person name="Tritt A."/>
            <person name="Lipzen A."/>
            <person name="He G."/>
            <person name="Yan M."/>
            <person name="Ng V."/>
            <person name="Cullen D."/>
            <person name="Martin F."/>
            <person name="Rosso M.-N."/>
            <person name="Henrissat B."/>
            <person name="Hibbett D."/>
            <person name="Martinez A.T."/>
            <person name="Grigoriev I.V."/>
        </authorList>
    </citation>
    <scope>NUCLEOTIDE SEQUENCE</scope>
    <source>
        <strain evidence="2">CBS 506.95</strain>
    </source>
</reference>
<evidence type="ECO:0000313" key="3">
    <source>
        <dbReference type="Proteomes" id="UP000807306"/>
    </source>
</evidence>
<dbReference type="PROSITE" id="PS50181">
    <property type="entry name" value="FBOX"/>
    <property type="match status" value="1"/>
</dbReference>
<keyword evidence="3" id="KW-1185">Reference proteome</keyword>
<dbReference type="AlphaFoldDB" id="A0A9P6JPS7"/>
<dbReference type="Proteomes" id="UP000807306">
    <property type="component" value="Unassembled WGS sequence"/>
</dbReference>
<name>A0A9P6JPS7_9AGAR</name>
<proteinExistence type="predicted"/>
<feature type="domain" description="F-box" evidence="1">
    <location>
        <begin position="69"/>
        <end position="117"/>
    </location>
</feature>
<evidence type="ECO:0000313" key="2">
    <source>
        <dbReference type="EMBL" id="KAF9528123.1"/>
    </source>
</evidence>